<dbReference type="RefSeq" id="WP_231143645.1">
    <property type="nucleotide sequence ID" value="NZ_CP088100.1"/>
</dbReference>
<feature type="region of interest" description="Disordered" evidence="1">
    <location>
        <begin position="149"/>
        <end position="179"/>
    </location>
</feature>
<proteinExistence type="predicted"/>
<sequence length="179" mass="19338">MAELGRGTQGSAVMADLRRRGQAGNMLGRKPARGDAMAYDENTAARVRKLLAGQRDVAEKKMMGGLCFMVNNTMCCTVSGRGGMLIRVGPEAHARMLQEPHTSPMEMRGRIMTGFVRVAPDGYQSDADLKKWVKRGLDFVAANATGRKAAPRKAVAAKTKVAAKAKAPPRGRARKGLRR</sequence>
<protein>
    <submittedName>
        <fullName evidence="3">TfoX/Sxy family protein</fullName>
    </submittedName>
</protein>
<feature type="compositionally biased region" description="Low complexity" evidence="1">
    <location>
        <begin position="149"/>
        <end position="160"/>
    </location>
</feature>
<dbReference type="EMBL" id="CP088100">
    <property type="protein sequence ID" value="UFW86334.1"/>
    <property type="molecule type" value="Genomic_DNA"/>
</dbReference>
<dbReference type="Gene3D" id="3.30.1460.30">
    <property type="entry name" value="YgaC/TfoX-N like chaperone"/>
    <property type="match status" value="1"/>
</dbReference>
<keyword evidence="4" id="KW-1185">Reference proteome</keyword>
<organism evidence="3 4">
    <name type="scientific">Bradyrhizobium barranii</name>
    <dbReference type="NCBI Taxonomy" id="2992140"/>
    <lineage>
        <taxon>Bacteria</taxon>
        <taxon>Pseudomonadati</taxon>
        <taxon>Pseudomonadota</taxon>
        <taxon>Alphaproteobacteria</taxon>
        <taxon>Hyphomicrobiales</taxon>
        <taxon>Nitrobacteraceae</taxon>
        <taxon>Bradyrhizobium</taxon>
    </lineage>
</organism>
<reference evidence="3" key="1">
    <citation type="submission" date="2021-11" db="EMBL/GenBank/DDBJ databases">
        <title>Australian commercial rhizobial inoculants.</title>
        <authorList>
            <person name="Kohlmeier M.G."/>
            <person name="O'Hara G.W."/>
            <person name="Colombi E."/>
            <person name="Ramsay J.P."/>
            <person name="Terpolilli J."/>
        </authorList>
    </citation>
    <scope>NUCLEOTIDE SEQUENCE</scope>
    <source>
        <strain evidence="3">CC829</strain>
    </source>
</reference>
<dbReference type="Proteomes" id="UP001430990">
    <property type="component" value="Chromosome"/>
</dbReference>
<dbReference type="Pfam" id="PF04993">
    <property type="entry name" value="TfoX_N"/>
    <property type="match status" value="1"/>
</dbReference>
<name>A0ABY3QL75_9BRAD</name>
<evidence type="ECO:0000313" key="4">
    <source>
        <dbReference type="Proteomes" id="UP001430990"/>
    </source>
</evidence>
<dbReference type="InterPro" id="IPR007076">
    <property type="entry name" value="TfoX_N"/>
</dbReference>
<accession>A0ABY3QL75</accession>
<feature type="compositionally biased region" description="Basic residues" evidence="1">
    <location>
        <begin position="161"/>
        <end position="179"/>
    </location>
</feature>
<evidence type="ECO:0000313" key="3">
    <source>
        <dbReference type="EMBL" id="UFW86334.1"/>
    </source>
</evidence>
<evidence type="ECO:0000259" key="2">
    <source>
        <dbReference type="Pfam" id="PF04993"/>
    </source>
</evidence>
<evidence type="ECO:0000256" key="1">
    <source>
        <dbReference type="SAM" id="MobiDB-lite"/>
    </source>
</evidence>
<feature type="domain" description="TfoX N-terminal" evidence="2">
    <location>
        <begin position="50"/>
        <end position="139"/>
    </location>
</feature>
<dbReference type="SUPFAM" id="SSF159894">
    <property type="entry name" value="YgaC/TfoX-N like"/>
    <property type="match status" value="1"/>
</dbReference>
<gene>
    <name evidence="3" type="ORF">BjapCC829_41720</name>
</gene>